<evidence type="ECO:0000259" key="2">
    <source>
        <dbReference type="Pfam" id="PF00135"/>
    </source>
</evidence>
<feature type="chain" id="PRO_5001683574" description="Carboxylesterase type B domain-containing protein" evidence="1">
    <location>
        <begin position="20"/>
        <end position="546"/>
    </location>
</feature>
<gene>
    <name evidence="3" type="ORF">A1O9_02530</name>
</gene>
<evidence type="ECO:0000313" key="4">
    <source>
        <dbReference type="Proteomes" id="UP000027920"/>
    </source>
</evidence>
<feature type="domain" description="Carboxylesterase type B" evidence="2">
    <location>
        <begin position="49"/>
        <end position="375"/>
    </location>
</feature>
<dbReference type="ESTHER" id="9euro-a0a072pm58">
    <property type="family name" value="Fungal_carboxylesterase_lipase"/>
</dbReference>
<dbReference type="InterPro" id="IPR029058">
    <property type="entry name" value="AB_hydrolase_fold"/>
</dbReference>
<dbReference type="STRING" id="1182545.A0A072PM58"/>
<dbReference type="GeneID" id="25277472"/>
<sequence length="546" mass="59573">MKSFFLYLPLLLSHNAVIAAPSNPCSCDTEVIDLGFARHKVTLRSQTLNGHLVNVYKNIRFAEPARRFNRPTFPPIADDPGVVRTGNYTHDTQCVSAVPQGVEIIYPGVNGTVFGSEDCLFLDVYVPADLPCRVSQTSPNSKSAGVPVLHWLYGSAYAFGSKEFYFTPLGLFDQLLSQDSPFILVVSNYRMGVYGWASSPNEEQTEANIGLYDGLAALKWSEKYIHHFGGDPSRITAGGQSTGAAIVELLSASAEDRYLPFQQAFISSPALPLKWNTTQRRREVFDTVLDAANCSSLICLQSVSEEELREVNRYLLNDVPSLSGGGNFGPGIGFGPIVDGDFVPDLPVGIPTLSKSLGRLKAIISANMANEGAITSSGRGMPEGFPSLVRRILPSATDETIARIQALYQWPDAAPEQLAWQWTADAVFVCHSIAIAEALETSTRRYVMSIPPAYHGLDSLYYFYTDDQITPVQDIAIARSLQALLGEFLYGSEPVMINEGIEWPVYGAGSFLNITALGAKVEDLDGREAQRCAVINEIFADQKNGI</sequence>
<dbReference type="InterPro" id="IPR050309">
    <property type="entry name" value="Type-B_Carboxylest/Lipase"/>
</dbReference>
<dbReference type="OrthoDB" id="408631at2759"/>
<reference evidence="3 4" key="1">
    <citation type="submission" date="2013-03" db="EMBL/GenBank/DDBJ databases">
        <title>The Genome Sequence of Exophiala aquamarina CBS 119918.</title>
        <authorList>
            <consortium name="The Broad Institute Genomics Platform"/>
            <person name="Cuomo C."/>
            <person name="de Hoog S."/>
            <person name="Gorbushina A."/>
            <person name="Walker B."/>
            <person name="Young S.K."/>
            <person name="Zeng Q."/>
            <person name="Gargeya S."/>
            <person name="Fitzgerald M."/>
            <person name="Haas B."/>
            <person name="Abouelleil A."/>
            <person name="Allen A.W."/>
            <person name="Alvarado L."/>
            <person name="Arachchi H.M."/>
            <person name="Berlin A.M."/>
            <person name="Chapman S.B."/>
            <person name="Gainer-Dewar J."/>
            <person name="Goldberg J."/>
            <person name="Griggs A."/>
            <person name="Gujja S."/>
            <person name="Hansen M."/>
            <person name="Howarth C."/>
            <person name="Imamovic A."/>
            <person name="Ireland A."/>
            <person name="Larimer J."/>
            <person name="McCowan C."/>
            <person name="Murphy C."/>
            <person name="Pearson M."/>
            <person name="Poon T.W."/>
            <person name="Priest M."/>
            <person name="Roberts A."/>
            <person name="Saif S."/>
            <person name="Shea T."/>
            <person name="Sisk P."/>
            <person name="Sykes S."/>
            <person name="Wortman J."/>
            <person name="Nusbaum C."/>
            <person name="Birren B."/>
        </authorList>
    </citation>
    <scope>NUCLEOTIDE SEQUENCE [LARGE SCALE GENOMIC DNA]</scope>
    <source>
        <strain evidence="3 4">CBS 119918</strain>
    </source>
</reference>
<dbReference type="EMBL" id="AMGV01000002">
    <property type="protein sequence ID" value="KEF60966.1"/>
    <property type="molecule type" value="Genomic_DNA"/>
</dbReference>
<dbReference type="PANTHER" id="PTHR11559">
    <property type="entry name" value="CARBOXYLESTERASE"/>
    <property type="match status" value="1"/>
</dbReference>
<proteinExistence type="predicted"/>
<accession>A0A072PM58</accession>
<dbReference type="Gene3D" id="3.40.50.1820">
    <property type="entry name" value="alpha/beta hydrolase"/>
    <property type="match status" value="1"/>
</dbReference>
<dbReference type="AlphaFoldDB" id="A0A072PM58"/>
<dbReference type="Pfam" id="PF00135">
    <property type="entry name" value="COesterase"/>
    <property type="match status" value="1"/>
</dbReference>
<dbReference type="InterPro" id="IPR019819">
    <property type="entry name" value="Carboxylesterase_B_CS"/>
</dbReference>
<evidence type="ECO:0000313" key="3">
    <source>
        <dbReference type="EMBL" id="KEF60966.1"/>
    </source>
</evidence>
<dbReference type="RefSeq" id="XP_013263556.1">
    <property type="nucleotide sequence ID" value="XM_013408102.1"/>
</dbReference>
<keyword evidence="4" id="KW-1185">Reference proteome</keyword>
<organism evidence="3 4">
    <name type="scientific">Exophiala aquamarina CBS 119918</name>
    <dbReference type="NCBI Taxonomy" id="1182545"/>
    <lineage>
        <taxon>Eukaryota</taxon>
        <taxon>Fungi</taxon>
        <taxon>Dikarya</taxon>
        <taxon>Ascomycota</taxon>
        <taxon>Pezizomycotina</taxon>
        <taxon>Eurotiomycetes</taxon>
        <taxon>Chaetothyriomycetidae</taxon>
        <taxon>Chaetothyriales</taxon>
        <taxon>Herpotrichiellaceae</taxon>
        <taxon>Exophiala</taxon>
    </lineage>
</organism>
<keyword evidence="1" id="KW-0732">Signal</keyword>
<dbReference type="Proteomes" id="UP000027920">
    <property type="component" value="Unassembled WGS sequence"/>
</dbReference>
<feature type="signal peptide" evidence="1">
    <location>
        <begin position="1"/>
        <end position="19"/>
    </location>
</feature>
<dbReference type="PROSITE" id="PS00941">
    <property type="entry name" value="CARBOXYLESTERASE_B_2"/>
    <property type="match status" value="1"/>
</dbReference>
<name>A0A072PM58_9EURO</name>
<evidence type="ECO:0000256" key="1">
    <source>
        <dbReference type="SAM" id="SignalP"/>
    </source>
</evidence>
<dbReference type="VEuPathDB" id="FungiDB:A1O9_02530"/>
<comment type="caution">
    <text evidence="3">The sequence shown here is derived from an EMBL/GenBank/DDBJ whole genome shotgun (WGS) entry which is preliminary data.</text>
</comment>
<protein>
    <recommendedName>
        <fullName evidence="2">Carboxylesterase type B domain-containing protein</fullName>
    </recommendedName>
</protein>
<dbReference type="SUPFAM" id="SSF53474">
    <property type="entry name" value="alpha/beta-Hydrolases"/>
    <property type="match status" value="1"/>
</dbReference>
<dbReference type="InterPro" id="IPR002018">
    <property type="entry name" value="CarbesteraseB"/>
</dbReference>
<dbReference type="HOGENOM" id="CLU_006586_10_5_1"/>